<protein>
    <submittedName>
        <fullName evidence="4">Phosphopantothenoylcysteine decarboxylase, putative</fullName>
    </submittedName>
</protein>
<dbReference type="InterPro" id="IPR003382">
    <property type="entry name" value="Flavoprotein"/>
</dbReference>
<dbReference type="SUPFAM" id="SSF52507">
    <property type="entry name" value="Homo-oligomeric flavin-containing Cys decarboxylases, HFCD"/>
    <property type="match status" value="2"/>
</dbReference>
<name>A0A1A8VKT8_PLAOA</name>
<comment type="similarity">
    <text evidence="2">Belongs to the HFCD (homooligomeric flavin containing Cys decarboxylase) superfamily.</text>
</comment>
<dbReference type="EMBL" id="FLQU01000130">
    <property type="protein sequence ID" value="SBS81180.1"/>
    <property type="molecule type" value="Genomic_DNA"/>
</dbReference>
<dbReference type="Pfam" id="PF02441">
    <property type="entry name" value="Flavoprotein"/>
    <property type="match status" value="2"/>
</dbReference>
<dbReference type="GO" id="GO:0004633">
    <property type="term" value="F:phosphopantothenoylcysteine decarboxylase activity"/>
    <property type="evidence" value="ECO:0007669"/>
    <property type="project" value="TreeGrafter"/>
</dbReference>
<reference evidence="5" key="1">
    <citation type="submission" date="2016-05" db="EMBL/GenBank/DDBJ databases">
        <authorList>
            <person name="Naeem Raeece"/>
        </authorList>
    </citation>
    <scope>NUCLEOTIDE SEQUENCE [LARGE SCALE GENOMIC DNA]</scope>
</reference>
<proteinExistence type="inferred from homology"/>
<dbReference type="GO" id="GO:0015937">
    <property type="term" value="P:coenzyme A biosynthetic process"/>
    <property type="evidence" value="ECO:0007669"/>
    <property type="project" value="UniProtKB-KW"/>
</dbReference>
<dbReference type="GO" id="GO:0071513">
    <property type="term" value="C:phosphopantothenoylcysteine decarboxylase complex"/>
    <property type="evidence" value="ECO:0007669"/>
    <property type="project" value="TreeGrafter"/>
</dbReference>
<organism evidence="4 5">
    <name type="scientific">Plasmodium ovale curtisi</name>
    <dbReference type="NCBI Taxonomy" id="864141"/>
    <lineage>
        <taxon>Eukaryota</taxon>
        <taxon>Sar</taxon>
        <taxon>Alveolata</taxon>
        <taxon>Apicomplexa</taxon>
        <taxon>Aconoidasida</taxon>
        <taxon>Haemosporida</taxon>
        <taxon>Plasmodiidae</taxon>
        <taxon>Plasmodium</taxon>
        <taxon>Plasmodium (Plasmodium)</taxon>
    </lineage>
</organism>
<dbReference type="GO" id="GO:0010181">
    <property type="term" value="F:FMN binding"/>
    <property type="evidence" value="ECO:0007669"/>
    <property type="project" value="TreeGrafter"/>
</dbReference>
<feature type="domain" description="Flavoprotein" evidence="3">
    <location>
        <begin position="164"/>
        <end position="277"/>
    </location>
</feature>
<dbReference type="Proteomes" id="UP000078560">
    <property type="component" value="Unassembled WGS sequence"/>
</dbReference>
<accession>A0A1A8VKT8</accession>
<sequence length="444" mass="50597">MYERCKKDHQTAIVRLTEGYKQNEELSMFLSLTNLNTCNRMKLLFGISGSIAAIKTREIVDSLREKCKEEGISIEIKFVATKVAAEKFLNTFEEKVLLDEDEWLWEQRGDVILHIELRRWADIFVICPLDANTLANMASGAWYKQNEELSMFLSLTNLNTCNRMKLLFGISGSIAAIKTREIVDSLREKCKEEGISIEIKFVATKVAAEKFLNTFEEKVLLDEDEWLWEQRGDVILHIELRRWADIFVICPLDANTLANMASGACPNLLVCAKKKKKKKIHETAYQATSHKPPLHYDEVVYHNMSLLLYLTLPRRHAYADAGTSRKPASWVRTPTCTVTVNYTSVNLSLICSHLTLLTSFQVVEPVEKILACGEYGMGALPNVDDVTREIVECLKMSGCAMQGNQVNPTNIAVEWNRGIVEWNPGKVEWNRGRVEWNRGRVEEG</sequence>
<feature type="domain" description="Flavoprotein" evidence="3">
    <location>
        <begin position="41"/>
        <end position="140"/>
    </location>
</feature>
<dbReference type="AlphaFoldDB" id="A0A1A8VKT8"/>
<dbReference type="PANTHER" id="PTHR14359">
    <property type="entry name" value="HOMO-OLIGOMERIC FLAVIN CONTAINING CYS DECARBOXYLASE FAMILY"/>
    <property type="match status" value="1"/>
</dbReference>
<evidence type="ECO:0000256" key="2">
    <source>
        <dbReference type="ARBA" id="ARBA00038350"/>
    </source>
</evidence>
<evidence type="ECO:0000313" key="5">
    <source>
        <dbReference type="Proteomes" id="UP000078560"/>
    </source>
</evidence>
<dbReference type="InterPro" id="IPR036551">
    <property type="entry name" value="Flavin_trans-like"/>
</dbReference>
<gene>
    <name evidence="4" type="ORF">POVCU2_0008890</name>
</gene>
<evidence type="ECO:0000259" key="3">
    <source>
        <dbReference type="Pfam" id="PF02441"/>
    </source>
</evidence>
<dbReference type="PANTHER" id="PTHR14359:SF6">
    <property type="entry name" value="PHOSPHOPANTOTHENOYLCYSTEINE DECARBOXYLASE"/>
    <property type="match status" value="1"/>
</dbReference>
<dbReference type="Gene3D" id="3.40.50.1950">
    <property type="entry name" value="Flavin prenyltransferase-like"/>
    <property type="match status" value="2"/>
</dbReference>
<evidence type="ECO:0000256" key="1">
    <source>
        <dbReference type="ARBA" id="ARBA00022993"/>
    </source>
</evidence>
<evidence type="ECO:0000313" key="4">
    <source>
        <dbReference type="EMBL" id="SBS81180.1"/>
    </source>
</evidence>
<keyword evidence="1" id="KW-0173">Coenzyme A biosynthesis</keyword>